<name>A0ACC0VM74_9STRA</name>
<keyword evidence="2" id="KW-1185">Reference proteome</keyword>
<organism evidence="1 2">
    <name type="scientific">Peronosclerospora sorghi</name>
    <dbReference type="NCBI Taxonomy" id="230839"/>
    <lineage>
        <taxon>Eukaryota</taxon>
        <taxon>Sar</taxon>
        <taxon>Stramenopiles</taxon>
        <taxon>Oomycota</taxon>
        <taxon>Peronosporomycetes</taxon>
        <taxon>Peronosporales</taxon>
        <taxon>Peronosporaceae</taxon>
        <taxon>Peronosclerospora</taxon>
    </lineage>
</organism>
<proteinExistence type="predicted"/>
<evidence type="ECO:0000313" key="1">
    <source>
        <dbReference type="EMBL" id="KAI9906973.1"/>
    </source>
</evidence>
<evidence type="ECO:0000313" key="2">
    <source>
        <dbReference type="Proteomes" id="UP001163321"/>
    </source>
</evidence>
<protein>
    <submittedName>
        <fullName evidence="1">Uncharacterized protein</fullName>
    </submittedName>
</protein>
<gene>
    <name evidence="1" type="ORF">PsorP6_003561</name>
</gene>
<comment type="caution">
    <text evidence="1">The sequence shown here is derived from an EMBL/GenBank/DDBJ whole genome shotgun (WGS) entry which is preliminary data.</text>
</comment>
<accession>A0ACC0VM74</accession>
<dbReference type="Proteomes" id="UP001163321">
    <property type="component" value="Chromosome 8"/>
</dbReference>
<dbReference type="EMBL" id="CM047587">
    <property type="protein sequence ID" value="KAI9906973.1"/>
    <property type="molecule type" value="Genomic_DNA"/>
</dbReference>
<reference evidence="1 2" key="1">
    <citation type="journal article" date="2022" name="bioRxiv">
        <title>The genome of the oomycete Peronosclerospora sorghi, a cosmopolitan pathogen of maize and sorghum, is inflated with dispersed pseudogenes.</title>
        <authorList>
            <person name="Fletcher K."/>
            <person name="Martin F."/>
            <person name="Isakeit T."/>
            <person name="Cavanaugh K."/>
            <person name="Magill C."/>
            <person name="Michelmore R."/>
        </authorList>
    </citation>
    <scope>NUCLEOTIDE SEQUENCE [LARGE SCALE GENOMIC DNA]</scope>
    <source>
        <strain evidence="1">P6</strain>
    </source>
</reference>
<sequence length="230" mass="25429">MTASHHQTIVDFVTAVEPSSTQQQLLVVHNGRGFCDKDNVKILEAYLVEQMQNSTVDISANLALLKLYQLYPGTANAENVANVLAKGVMILPSTFFTGASTMISESCRADTNVTGILGAGFMLQSCLFEDFWKEHLTFASRVPGFLESVRTFILKVVSQSHSVISTDVLKLKLNLSDNEVSDIIAVAEKWNVVGNLIQINPNEDNQMQFKKIQENIELDGVLKVIHTLSR</sequence>